<organism evidence="2 3">
    <name type="scientific">Capillimicrobium parvum</name>
    <dbReference type="NCBI Taxonomy" id="2884022"/>
    <lineage>
        <taxon>Bacteria</taxon>
        <taxon>Bacillati</taxon>
        <taxon>Actinomycetota</taxon>
        <taxon>Thermoleophilia</taxon>
        <taxon>Solirubrobacterales</taxon>
        <taxon>Capillimicrobiaceae</taxon>
        <taxon>Capillimicrobium</taxon>
    </lineage>
</organism>
<gene>
    <name evidence="2" type="ORF">DSM104329_00542</name>
</gene>
<evidence type="ECO:0000313" key="3">
    <source>
        <dbReference type="Proteomes" id="UP001162834"/>
    </source>
</evidence>
<name>A0A9E7BZ40_9ACTN</name>
<dbReference type="Proteomes" id="UP001162834">
    <property type="component" value="Chromosome"/>
</dbReference>
<proteinExistence type="predicted"/>
<feature type="region of interest" description="Disordered" evidence="1">
    <location>
        <begin position="42"/>
        <end position="64"/>
    </location>
</feature>
<dbReference type="AlphaFoldDB" id="A0A9E7BZ40"/>
<dbReference type="EMBL" id="CP087164">
    <property type="protein sequence ID" value="UGS34169.1"/>
    <property type="molecule type" value="Genomic_DNA"/>
</dbReference>
<protein>
    <submittedName>
        <fullName evidence="2">Uncharacterized protein</fullName>
    </submittedName>
</protein>
<dbReference type="RefSeq" id="WP_259313858.1">
    <property type="nucleotide sequence ID" value="NZ_CP087164.1"/>
</dbReference>
<dbReference type="KEGG" id="sbae:DSM104329_00542"/>
<reference evidence="2" key="1">
    <citation type="journal article" date="2022" name="Int. J. Syst. Evol. Microbiol.">
        <title>Pseudomonas aegrilactucae sp. nov. and Pseudomonas morbosilactucae sp. nov., pathogens causing bacterial rot of lettuce in Japan.</title>
        <authorList>
            <person name="Sawada H."/>
            <person name="Fujikawa T."/>
            <person name="Satou M."/>
        </authorList>
    </citation>
    <scope>NUCLEOTIDE SEQUENCE</scope>
    <source>
        <strain evidence="2">0166_1</strain>
    </source>
</reference>
<evidence type="ECO:0000256" key="1">
    <source>
        <dbReference type="SAM" id="MobiDB-lite"/>
    </source>
</evidence>
<sequence length="64" mass="6886">MAPPSPCQLAARGRLERVLRVVGPALDLVLLAGDRLSRAVDRSDDEPLPAIRYPGARPLSAGRR</sequence>
<accession>A0A9E7BZ40</accession>
<evidence type="ECO:0000313" key="2">
    <source>
        <dbReference type="EMBL" id="UGS34169.1"/>
    </source>
</evidence>
<keyword evidence="3" id="KW-1185">Reference proteome</keyword>